<gene>
    <name evidence="1" type="ORF">T4E_9150</name>
</gene>
<dbReference type="EMBL" id="JYDU01000074">
    <property type="protein sequence ID" value="KRX94285.1"/>
    <property type="molecule type" value="Genomic_DNA"/>
</dbReference>
<organism evidence="1 2">
    <name type="scientific">Trichinella pseudospiralis</name>
    <name type="common">Parasitic roundworm</name>
    <dbReference type="NCBI Taxonomy" id="6337"/>
    <lineage>
        <taxon>Eukaryota</taxon>
        <taxon>Metazoa</taxon>
        <taxon>Ecdysozoa</taxon>
        <taxon>Nematoda</taxon>
        <taxon>Enoplea</taxon>
        <taxon>Dorylaimia</taxon>
        <taxon>Trichinellida</taxon>
        <taxon>Trichinellidae</taxon>
        <taxon>Trichinella</taxon>
    </lineage>
</organism>
<comment type="caution">
    <text evidence="1">The sequence shown here is derived from an EMBL/GenBank/DDBJ whole genome shotgun (WGS) entry which is preliminary data.</text>
</comment>
<accession>A0A0V0Y258</accession>
<sequence>MKSVGKHKAVHTCAGYLMISQIGRVQSQNAFCQVQIPRLCRMINNSVRQFLVCPFHRSNQVHIRRCLSIGNRMASSRLNTVFTRNLFTVSSEMFSEATKICRNNEILRIVSHCPEMVVILGNGSVSTAAGRKYGNTPGISSAVILSVTVNISNELQALNSKNP</sequence>
<evidence type="ECO:0000313" key="1">
    <source>
        <dbReference type="EMBL" id="KRX94285.1"/>
    </source>
</evidence>
<evidence type="ECO:0000313" key="2">
    <source>
        <dbReference type="Proteomes" id="UP000054815"/>
    </source>
</evidence>
<proteinExistence type="predicted"/>
<name>A0A0V0Y258_TRIPS</name>
<dbReference type="Proteomes" id="UP000054815">
    <property type="component" value="Unassembled WGS sequence"/>
</dbReference>
<reference evidence="1 2" key="1">
    <citation type="submission" date="2015-01" db="EMBL/GenBank/DDBJ databases">
        <title>Evolution of Trichinella species and genotypes.</title>
        <authorList>
            <person name="Korhonen P.K."/>
            <person name="Edoardo P."/>
            <person name="Giuseppe L.R."/>
            <person name="Gasser R.B."/>
        </authorList>
    </citation>
    <scope>NUCLEOTIDE SEQUENCE [LARGE SCALE GENOMIC DNA]</scope>
    <source>
        <strain evidence="1">ISS141</strain>
    </source>
</reference>
<dbReference type="AlphaFoldDB" id="A0A0V0Y258"/>
<protein>
    <submittedName>
        <fullName evidence="1">Uncharacterized protein</fullName>
    </submittedName>
</protein>